<feature type="repeat" description="WD" evidence="9">
    <location>
        <begin position="526"/>
        <end position="567"/>
    </location>
</feature>
<dbReference type="SUPFAM" id="SSF56112">
    <property type="entry name" value="Protein kinase-like (PK-like)"/>
    <property type="match status" value="1"/>
</dbReference>
<gene>
    <name evidence="13" type="ORF">STRAU_3064</name>
</gene>
<proteinExistence type="predicted"/>
<dbReference type="Gene3D" id="2.130.10.10">
    <property type="entry name" value="YVTN repeat-like/Quinoprotein amine dehydrogenase"/>
    <property type="match status" value="3"/>
</dbReference>
<reference evidence="13 14" key="1">
    <citation type="submission" date="2013-02" db="EMBL/GenBank/DDBJ databases">
        <title>Draft Genome Sequence of Streptomyces aurantiacus, Which Produces Setomimycin.</title>
        <authorList>
            <person name="Gruening B.A."/>
            <person name="Praeg A."/>
            <person name="Erxleben A."/>
            <person name="Guenther S."/>
            <person name="Mueller M."/>
        </authorList>
    </citation>
    <scope>NUCLEOTIDE SEQUENCE [LARGE SCALE GENOMIC DNA]</scope>
    <source>
        <strain evidence="13 14">JA 4570</strain>
    </source>
</reference>
<evidence type="ECO:0000313" key="13">
    <source>
        <dbReference type="EMBL" id="EPH43861.1"/>
    </source>
</evidence>
<dbReference type="EMBL" id="AOPZ01000133">
    <property type="protein sequence ID" value="EPH43861.1"/>
    <property type="molecule type" value="Genomic_DNA"/>
</dbReference>
<dbReference type="CDD" id="cd14014">
    <property type="entry name" value="STKc_PknB_like"/>
    <property type="match status" value="1"/>
</dbReference>
<evidence type="ECO:0000256" key="7">
    <source>
        <dbReference type="ARBA" id="ARBA00022777"/>
    </source>
</evidence>
<accession>S3ZJU8</accession>
<dbReference type="InterPro" id="IPR008271">
    <property type="entry name" value="Ser/Thr_kinase_AS"/>
</dbReference>
<evidence type="ECO:0000256" key="9">
    <source>
        <dbReference type="PROSITE-ProRule" id="PRU00221"/>
    </source>
</evidence>
<name>S3ZJU8_9ACTN</name>
<dbReference type="Proteomes" id="UP000014629">
    <property type="component" value="Unassembled WGS sequence"/>
</dbReference>
<dbReference type="Gene3D" id="1.10.510.10">
    <property type="entry name" value="Transferase(Phosphotransferase) domain 1"/>
    <property type="match status" value="1"/>
</dbReference>
<keyword evidence="14" id="KW-1185">Reference proteome</keyword>
<dbReference type="PROSITE" id="PS00108">
    <property type="entry name" value="PROTEIN_KINASE_ST"/>
    <property type="match status" value="1"/>
</dbReference>
<keyword evidence="8 10" id="KW-0067">ATP-binding</keyword>
<dbReference type="EC" id="2.7.11.1" evidence="1"/>
<dbReference type="InterPro" id="IPR019775">
    <property type="entry name" value="WD40_repeat_CS"/>
</dbReference>
<dbReference type="FunFam" id="1.10.510.10:FF:000021">
    <property type="entry name" value="Serine/threonine protein kinase"/>
    <property type="match status" value="1"/>
</dbReference>
<dbReference type="InterPro" id="IPR011009">
    <property type="entry name" value="Kinase-like_dom_sf"/>
</dbReference>
<keyword evidence="7 13" id="KW-0418">Kinase</keyword>
<feature type="repeat" description="WD" evidence="9">
    <location>
        <begin position="354"/>
        <end position="395"/>
    </location>
</feature>
<dbReference type="PANTHER" id="PTHR44129">
    <property type="entry name" value="WD REPEAT-CONTAINING PROTEIN POP1"/>
    <property type="match status" value="1"/>
</dbReference>
<feature type="domain" description="Protein kinase" evidence="12">
    <location>
        <begin position="12"/>
        <end position="289"/>
    </location>
</feature>
<dbReference type="Pfam" id="PF00400">
    <property type="entry name" value="WD40"/>
    <property type="match status" value="5"/>
</dbReference>
<feature type="repeat" description="WD" evidence="9">
    <location>
        <begin position="440"/>
        <end position="472"/>
    </location>
</feature>
<evidence type="ECO:0000256" key="2">
    <source>
        <dbReference type="ARBA" id="ARBA00022527"/>
    </source>
</evidence>
<dbReference type="SMART" id="SM00220">
    <property type="entry name" value="S_TKc"/>
    <property type="match status" value="1"/>
</dbReference>
<sequence length="636" mass="67890">MMRRDQLLGDRYRLVRLVGEGGMGQVWEAQDKTLGRPVAVKMISPLAGGGSRGNQARARFLREARLTARLQHPHIVTIHDLGETDAASDAEGGADPCKVPYLVMELIRGEGLNAILHRGPVALSDAARWGAQMCDALAAAHETGILHRDIKPSNILLTRSDAVKILDFGVARAADTGATADRLTRTGFLVGTPAYMAPEQARGFPEPRSDLYGLGCLLFEMITGRLPFQAPDALGQLSAHLVEQPPAPSSVAGHIPTAWDQLVLTLLQKEPERRHPDAAHLAGALRQLARPSESTVPATKVDTGPFRRTVCGPDTPGVRPGEYLVATTGPWNVDTSGNVRLWDPATGRPVGQPLTGHSAVVYDLKFSFDGTLLVTGSGDSSVRLWDTATGKPLFPPLTGHVHAVVGVAVSPDGRLLASGGRDSTVRLWDTTTGMPVGKPLNGHTDTVVRAAFSPDGRLLATTCRDRTVRLWNPVRGKQIGRPLTGHTADSEGVAFSPDSRLLATTGRDWTVRLWDTATRKPFGRPLRGHTDTVWTMAFSPDGRLLATTSEDGTVRLWDPATGRLLDQPLTAPTGGCVTLVNCSDGRLLAARTDQQGTTQLSDLVSGQLFGEPLATGIGTPVWAACTPRTALPIPAR</sequence>
<dbReference type="GO" id="GO:0005524">
    <property type="term" value="F:ATP binding"/>
    <property type="evidence" value="ECO:0007669"/>
    <property type="project" value="UniProtKB-UniRule"/>
</dbReference>
<dbReference type="PROSITE" id="PS50294">
    <property type="entry name" value="WD_REPEATS_REGION"/>
    <property type="match status" value="5"/>
</dbReference>
<keyword evidence="2" id="KW-0723">Serine/threonine-protein kinase</keyword>
<dbReference type="InterPro" id="IPR000719">
    <property type="entry name" value="Prot_kinase_dom"/>
</dbReference>
<dbReference type="InterPro" id="IPR020472">
    <property type="entry name" value="WD40_PAC1"/>
</dbReference>
<keyword evidence="5" id="KW-0677">Repeat</keyword>
<evidence type="ECO:0000256" key="10">
    <source>
        <dbReference type="PROSITE-ProRule" id="PRU10141"/>
    </source>
</evidence>
<feature type="binding site" evidence="10">
    <location>
        <position position="41"/>
    </location>
    <ligand>
        <name>ATP</name>
        <dbReference type="ChEBI" id="CHEBI:30616"/>
    </ligand>
</feature>
<dbReference type="OrthoDB" id="951193at2"/>
<dbReference type="SUPFAM" id="SSF50978">
    <property type="entry name" value="WD40 repeat-like"/>
    <property type="match status" value="1"/>
</dbReference>
<keyword evidence="4" id="KW-0808">Transferase</keyword>
<evidence type="ECO:0000256" key="8">
    <source>
        <dbReference type="ARBA" id="ARBA00022840"/>
    </source>
</evidence>
<dbReference type="Pfam" id="PF00069">
    <property type="entry name" value="Pkinase"/>
    <property type="match status" value="1"/>
</dbReference>
<dbReference type="InterPro" id="IPR001680">
    <property type="entry name" value="WD40_rpt"/>
</dbReference>
<dbReference type="InterPro" id="IPR036322">
    <property type="entry name" value="WD40_repeat_dom_sf"/>
</dbReference>
<dbReference type="GO" id="GO:0004674">
    <property type="term" value="F:protein serine/threonine kinase activity"/>
    <property type="evidence" value="ECO:0007669"/>
    <property type="project" value="UniProtKB-KW"/>
</dbReference>
<feature type="repeat" description="WD" evidence="9">
    <location>
        <begin position="397"/>
        <end position="438"/>
    </location>
</feature>
<dbReference type="InterPro" id="IPR015943">
    <property type="entry name" value="WD40/YVTN_repeat-like_dom_sf"/>
</dbReference>
<keyword evidence="3 9" id="KW-0853">WD repeat</keyword>
<dbReference type="PROSITE" id="PS00107">
    <property type="entry name" value="PROTEIN_KINASE_ATP"/>
    <property type="match status" value="1"/>
</dbReference>
<feature type="repeat" description="WD" evidence="9">
    <location>
        <begin position="483"/>
        <end position="524"/>
    </location>
</feature>
<dbReference type="Gene3D" id="3.30.200.20">
    <property type="entry name" value="Phosphorylase Kinase, domain 1"/>
    <property type="match status" value="1"/>
</dbReference>
<evidence type="ECO:0000256" key="6">
    <source>
        <dbReference type="ARBA" id="ARBA00022741"/>
    </source>
</evidence>
<dbReference type="InterPro" id="IPR050349">
    <property type="entry name" value="WD_LIS1/nudF_dynein_reg"/>
</dbReference>
<evidence type="ECO:0000313" key="14">
    <source>
        <dbReference type="Proteomes" id="UP000014629"/>
    </source>
</evidence>
<dbReference type="PROSITE" id="PS50082">
    <property type="entry name" value="WD_REPEATS_2"/>
    <property type="match status" value="5"/>
</dbReference>
<evidence type="ECO:0000256" key="3">
    <source>
        <dbReference type="ARBA" id="ARBA00022574"/>
    </source>
</evidence>
<dbReference type="PRINTS" id="PR00320">
    <property type="entry name" value="GPROTEINBRPT"/>
</dbReference>
<keyword evidence="6 10" id="KW-0547">Nucleotide-binding</keyword>
<dbReference type="PROSITE" id="PS00678">
    <property type="entry name" value="WD_REPEATS_1"/>
    <property type="match status" value="2"/>
</dbReference>
<dbReference type="PROSITE" id="PS50011">
    <property type="entry name" value="PROTEIN_KINASE_DOM"/>
    <property type="match status" value="1"/>
</dbReference>
<organism evidence="13 14">
    <name type="scientific">Streptomyces aurantiacus JA 4570</name>
    <dbReference type="NCBI Taxonomy" id="1286094"/>
    <lineage>
        <taxon>Bacteria</taxon>
        <taxon>Bacillati</taxon>
        <taxon>Actinomycetota</taxon>
        <taxon>Actinomycetes</taxon>
        <taxon>Kitasatosporales</taxon>
        <taxon>Streptomycetaceae</taxon>
        <taxon>Streptomyces</taxon>
        <taxon>Streptomyces aurantiacus group</taxon>
    </lineage>
</organism>
<evidence type="ECO:0000256" key="11">
    <source>
        <dbReference type="SAM" id="MobiDB-lite"/>
    </source>
</evidence>
<evidence type="ECO:0000256" key="4">
    <source>
        <dbReference type="ARBA" id="ARBA00022679"/>
    </source>
</evidence>
<feature type="region of interest" description="Disordered" evidence="11">
    <location>
        <begin position="288"/>
        <end position="313"/>
    </location>
</feature>
<dbReference type="SMART" id="SM00320">
    <property type="entry name" value="WD40"/>
    <property type="match status" value="5"/>
</dbReference>
<dbReference type="InterPro" id="IPR017441">
    <property type="entry name" value="Protein_kinase_ATP_BS"/>
</dbReference>
<evidence type="ECO:0000259" key="12">
    <source>
        <dbReference type="PROSITE" id="PS50011"/>
    </source>
</evidence>
<dbReference type="CDD" id="cd00200">
    <property type="entry name" value="WD40"/>
    <property type="match status" value="1"/>
</dbReference>
<comment type="caution">
    <text evidence="13">The sequence shown here is derived from an EMBL/GenBank/DDBJ whole genome shotgun (WGS) entry which is preliminary data.</text>
</comment>
<dbReference type="PATRIC" id="fig|1286094.4.peg.3031"/>
<evidence type="ECO:0000256" key="1">
    <source>
        <dbReference type="ARBA" id="ARBA00012513"/>
    </source>
</evidence>
<protein>
    <recommendedName>
        <fullName evidence="1">non-specific serine/threonine protein kinase</fullName>
        <ecNumber evidence="1">2.7.11.1</ecNumber>
    </recommendedName>
</protein>
<dbReference type="AlphaFoldDB" id="S3ZJU8"/>
<evidence type="ECO:0000256" key="5">
    <source>
        <dbReference type="ARBA" id="ARBA00022737"/>
    </source>
</evidence>